<name>A0A1H6QV51_9RHOB</name>
<organism evidence="2 3">
    <name type="scientific">Cribrihabitans marinus</name>
    <dbReference type="NCBI Taxonomy" id="1227549"/>
    <lineage>
        <taxon>Bacteria</taxon>
        <taxon>Pseudomonadati</taxon>
        <taxon>Pseudomonadota</taxon>
        <taxon>Alphaproteobacteria</taxon>
        <taxon>Rhodobacterales</taxon>
        <taxon>Paracoccaceae</taxon>
        <taxon>Cribrihabitans</taxon>
    </lineage>
</organism>
<proteinExistence type="predicted"/>
<dbReference type="EMBL" id="FNYD01000001">
    <property type="protein sequence ID" value="SEI44814.1"/>
    <property type="molecule type" value="Genomic_DNA"/>
</dbReference>
<dbReference type="Gene3D" id="3.20.20.80">
    <property type="entry name" value="Glycosidases"/>
    <property type="match status" value="1"/>
</dbReference>
<dbReference type="InterPro" id="IPR015020">
    <property type="entry name" value="Rv2525c-like_Glyco_Hydro-like"/>
</dbReference>
<feature type="domain" description="Rv2525c-like glycoside hydrolase-like" evidence="1">
    <location>
        <begin position="69"/>
        <end position="254"/>
    </location>
</feature>
<protein>
    <recommendedName>
        <fullName evidence="1">Rv2525c-like glycoside hydrolase-like domain-containing protein</fullName>
    </recommendedName>
</protein>
<dbReference type="Pfam" id="PF08924">
    <property type="entry name" value="Rv2525c_GlyHyd-like"/>
    <property type="match status" value="1"/>
</dbReference>
<evidence type="ECO:0000313" key="2">
    <source>
        <dbReference type="EMBL" id="SEI44814.1"/>
    </source>
</evidence>
<keyword evidence="3" id="KW-1185">Reference proteome</keyword>
<dbReference type="Proteomes" id="UP000199379">
    <property type="component" value="Unassembled WGS sequence"/>
</dbReference>
<accession>A0A1H6QV51</accession>
<sequence length="363" mass="39647">MPGLDRRQFAIGLTSLPLAATLPRPASALGDSGIHVIDMGNAPFLDREAAPSGLDGAEACTRPNNDFLQTLTNLGVDTVIRYYSDRNNANLNCKNVTRRERAILAEHGLALAIVYQFEGRRKNRYTGAQAQADAEFCLARARVIDQPPGSTIYFGVDSDAALNSDQGVLDYFRAVNRIFGGRYSVGIYAAGARCDLIRRAGLAQRFWVPEAPAWAGTRDFLNSGQWTLFQNKTDINNSALTGGLGQVLHIDTDILNPAAGNSIGAFTGDGAEKIYDPARLRAVAAARHWVTTDRLEVHAEPGGEVVGHACIARTVHVLSQEGDWAWVDLDEDGLPDGWCRRDGLAPLDRMPRWRRTDCKLMDI</sequence>
<evidence type="ECO:0000313" key="3">
    <source>
        <dbReference type="Proteomes" id="UP000199379"/>
    </source>
</evidence>
<dbReference type="SUPFAM" id="SSF51445">
    <property type="entry name" value="(Trans)glycosidases"/>
    <property type="match status" value="1"/>
</dbReference>
<evidence type="ECO:0000259" key="1">
    <source>
        <dbReference type="Pfam" id="PF08924"/>
    </source>
</evidence>
<dbReference type="RefSeq" id="WP_177175357.1">
    <property type="nucleotide sequence ID" value="NZ_BMGV01000001.1"/>
</dbReference>
<gene>
    <name evidence="2" type="ORF">SAMN05444007_101217</name>
</gene>
<dbReference type="STRING" id="1227549.SAMN05444007_101217"/>
<dbReference type="AlphaFoldDB" id="A0A1H6QV51"/>
<reference evidence="2 3" key="1">
    <citation type="submission" date="2016-10" db="EMBL/GenBank/DDBJ databases">
        <authorList>
            <person name="de Groot N.N."/>
        </authorList>
    </citation>
    <scope>NUCLEOTIDE SEQUENCE [LARGE SCALE GENOMIC DNA]</scope>
    <source>
        <strain evidence="2 3">DSM 29340</strain>
    </source>
</reference>
<dbReference type="InterPro" id="IPR017853">
    <property type="entry name" value="GH"/>
</dbReference>